<dbReference type="InParanoid" id="A0A061E872"/>
<protein>
    <submittedName>
        <fullName evidence="1">Uncharacterized protein</fullName>
    </submittedName>
</protein>
<dbReference type="Proteomes" id="UP000026915">
    <property type="component" value="Chromosome 2"/>
</dbReference>
<dbReference type="Gramene" id="EOY00848">
    <property type="protein sequence ID" value="EOY00848"/>
    <property type="gene ID" value="TCM_010774"/>
</dbReference>
<sequence length="138" mass="15145">MLKIINKFRKTLFYGMAISAIINSVGINTRCDPPKQHAMHTKNNEHTINKLGFMYVNQSLVCKETVNEPDIVGDVGNEDTHAEPSVAPSVSLSVSPSVASSYPSMSTAFDSEQAFSRLLSYMESMDVCVVNRLDALEA</sequence>
<reference evidence="1 2" key="1">
    <citation type="journal article" date="2013" name="Genome Biol.">
        <title>The genome sequence of the most widely cultivated cacao type and its use to identify candidate genes regulating pod color.</title>
        <authorList>
            <person name="Motamayor J.C."/>
            <person name="Mockaitis K."/>
            <person name="Schmutz J."/>
            <person name="Haiminen N."/>
            <person name="Iii D.L."/>
            <person name="Cornejo O."/>
            <person name="Findley S.D."/>
            <person name="Zheng P."/>
            <person name="Utro F."/>
            <person name="Royaert S."/>
            <person name="Saski C."/>
            <person name="Jenkins J."/>
            <person name="Podicheti R."/>
            <person name="Zhao M."/>
            <person name="Scheffler B.E."/>
            <person name="Stack J.C."/>
            <person name="Feltus F.A."/>
            <person name="Mustiga G.M."/>
            <person name="Amores F."/>
            <person name="Phillips W."/>
            <person name="Marelli J.P."/>
            <person name="May G.D."/>
            <person name="Shapiro H."/>
            <person name="Ma J."/>
            <person name="Bustamante C.D."/>
            <person name="Schnell R.J."/>
            <person name="Main D."/>
            <person name="Gilbert D."/>
            <person name="Parida L."/>
            <person name="Kuhn D.N."/>
        </authorList>
    </citation>
    <scope>NUCLEOTIDE SEQUENCE [LARGE SCALE GENOMIC DNA]</scope>
    <source>
        <strain evidence="2">cv. Matina 1-6</strain>
    </source>
</reference>
<dbReference type="EMBL" id="CM001880">
    <property type="protein sequence ID" value="EOY00848.1"/>
    <property type="molecule type" value="Genomic_DNA"/>
</dbReference>
<proteinExistence type="predicted"/>
<name>A0A061E872_THECC</name>
<gene>
    <name evidence="1" type="ORF">TCM_010774</name>
</gene>
<keyword evidence="2" id="KW-1185">Reference proteome</keyword>
<evidence type="ECO:0000313" key="2">
    <source>
        <dbReference type="Proteomes" id="UP000026915"/>
    </source>
</evidence>
<organism evidence="1 2">
    <name type="scientific">Theobroma cacao</name>
    <name type="common">Cacao</name>
    <name type="synonym">Cocoa</name>
    <dbReference type="NCBI Taxonomy" id="3641"/>
    <lineage>
        <taxon>Eukaryota</taxon>
        <taxon>Viridiplantae</taxon>
        <taxon>Streptophyta</taxon>
        <taxon>Embryophyta</taxon>
        <taxon>Tracheophyta</taxon>
        <taxon>Spermatophyta</taxon>
        <taxon>Magnoliopsida</taxon>
        <taxon>eudicotyledons</taxon>
        <taxon>Gunneridae</taxon>
        <taxon>Pentapetalae</taxon>
        <taxon>rosids</taxon>
        <taxon>malvids</taxon>
        <taxon>Malvales</taxon>
        <taxon>Malvaceae</taxon>
        <taxon>Byttnerioideae</taxon>
        <taxon>Theobroma</taxon>
    </lineage>
</organism>
<accession>A0A061E872</accession>
<dbReference type="HOGENOM" id="CLU_1858892_0_0_1"/>
<evidence type="ECO:0000313" key="1">
    <source>
        <dbReference type="EMBL" id="EOY00848.1"/>
    </source>
</evidence>
<dbReference type="AlphaFoldDB" id="A0A061E872"/>